<dbReference type="KEGG" id="bteq:G4P54_15915"/>
<dbReference type="Pfam" id="PF01408">
    <property type="entry name" value="GFO_IDH_MocA"/>
    <property type="match status" value="1"/>
</dbReference>
<dbReference type="Gene3D" id="3.30.360.10">
    <property type="entry name" value="Dihydrodipicolinate Reductase, domain 2"/>
    <property type="match status" value="1"/>
</dbReference>
<dbReference type="EMBL" id="CP048852">
    <property type="protein sequence ID" value="QIW81161.1"/>
    <property type="molecule type" value="Genomic_DNA"/>
</dbReference>
<feature type="domain" description="GFO/IDH/MocA-like oxidoreductase" evidence="2">
    <location>
        <begin position="138"/>
        <end position="248"/>
    </location>
</feature>
<proteinExistence type="predicted"/>
<dbReference type="SUPFAM" id="SSF51735">
    <property type="entry name" value="NAD(P)-binding Rossmann-fold domains"/>
    <property type="match status" value="1"/>
</dbReference>
<dbReference type="AlphaFoldDB" id="A0A6H0WKW4"/>
<evidence type="ECO:0000313" key="4">
    <source>
        <dbReference type="Proteomes" id="UP000501914"/>
    </source>
</evidence>
<dbReference type="SUPFAM" id="SSF55347">
    <property type="entry name" value="Glyceraldehyde-3-phosphate dehydrogenase-like, C-terminal domain"/>
    <property type="match status" value="1"/>
</dbReference>
<feature type="domain" description="Gfo/Idh/MocA-like oxidoreductase N-terminal" evidence="1">
    <location>
        <begin position="2"/>
        <end position="119"/>
    </location>
</feature>
<sequence>MIRFAIIGTNWITDRFLESAAEIEDFQLTAVYSRSAERAAEFAAKHSADHIFSDLQEMAASNCFDAVYIASPNALHKEQAVLFMNHGKHVLCEKPFASNTKETEEMISAAKENGVVLMEAMKTTFLPNFKELKKHLHKIGTVRRFTASYCQYSSRYDAFRNGTVLNAFQPELSNGSLMDIGVYCIYPAVVLFGEPQDVKANGYALSSGVDGEGTVILSYDGFEAVLMHSKISTSYAPAEIQGEDGTIVIDAIHRPERVEIRYRDGRLENISIHDPKPAMFYEAEEFVSLIKEKKQESEENTFERSLITAKIMEEARKQMGIIYPADQA</sequence>
<organism evidence="3 4">
    <name type="scientific">Bacillus tequilensis</name>
    <dbReference type="NCBI Taxonomy" id="227866"/>
    <lineage>
        <taxon>Bacteria</taxon>
        <taxon>Bacillati</taxon>
        <taxon>Bacillota</taxon>
        <taxon>Bacilli</taxon>
        <taxon>Bacillales</taxon>
        <taxon>Bacillaceae</taxon>
        <taxon>Bacillus</taxon>
    </lineage>
</organism>
<evidence type="ECO:0000313" key="3">
    <source>
        <dbReference type="EMBL" id="QIW81161.1"/>
    </source>
</evidence>
<protein>
    <submittedName>
        <fullName evidence="3">Scyllo-inositol 2-dehydrogenase</fullName>
        <ecNumber evidence="3">1.1.1.371</ecNumber>
    </submittedName>
</protein>
<name>A0A6H0WKW4_9BACI</name>
<gene>
    <name evidence="3" type="primary">iolU</name>
    <name evidence="3" type="ORF">G4P54_15915</name>
</gene>
<dbReference type="InterPro" id="IPR036291">
    <property type="entry name" value="NAD(P)-bd_dom_sf"/>
</dbReference>
<dbReference type="GO" id="GO:0000166">
    <property type="term" value="F:nucleotide binding"/>
    <property type="evidence" value="ECO:0007669"/>
    <property type="project" value="InterPro"/>
</dbReference>
<dbReference type="RefSeq" id="WP_167873192.1">
    <property type="nucleotide sequence ID" value="NZ_CP048852.1"/>
</dbReference>
<dbReference type="EC" id="1.1.1.371" evidence="3"/>
<keyword evidence="3" id="KW-0560">Oxidoreductase</keyword>
<dbReference type="InterPro" id="IPR055170">
    <property type="entry name" value="GFO_IDH_MocA-like_dom"/>
</dbReference>
<dbReference type="Proteomes" id="UP000501914">
    <property type="component" value="Chromosome"/>
</dbReference>
<dbReference type="PANTHER" id="PTHR43054:SF1">
    <property type="entry name" value="SCYLLO-INOSITOL 2-DEHYDROGENASE (NADP(+)) IOLU"/>
    <property type="match status" value="1"/>
</dbReference>
<dbReference type="InterPro" id="IPR000683">
    <property type="entry name" value="Gfo/Idh/MocA-like_OxRdtase_N"/>
</dbReference>
<evidence type="ECO:0000259" key="2">
    <source>
        <dbReference type="Pfam" id="PF22725"/>
    </source>
</evidence>
<reference evidence="3 4" key="1">
    <citation type="submission" date="2020-02" db="EMBL/GenBank/DDBJ databases">
        <title>Genome sequencing, annotation and comparative genomic analysis of Bacillus tequilensis EA-CB0015, an effective biological control agent against Pseudocercospora fijiensis in banana plants.</title>
        <authorList>
            <person name="Cuellar-Gaviria T.Z."/>
            <person name="Ju K.-S."/>
            <person name="Villegas-Escobar V."/>
        </authorList>
    </citation>
    <scope>NUCLEOTIDE SEQUENCE [LARGE SCALE GENOMIC DNA]</scope>
    <source>
        <strain evidence="3 4">EA-CB0015</strain>
    </source>
</reference>
<dbReference type="Gene3D" id="3.40.50.720">
    <property type="entry name" value="NAD(P)-binding Rossmann-like Domain"/>
    <property type="match status" value="1"/>
</dbReference>
<dbReference type="PANTHER" id="PTHR43054">
    <property type="match status" value="1"/>
</dbReference>
<evidence type="ECO:0000259" key="1">
    <source>
        <dbReference type="Pfam" id="PF01408"/>
    </source>
</evidence>
<keyword evidence="4" id="KW-1185">Reference proteome</keyword>
<dbReference type="Pfam" id="PF22725">
    <property type="entry name" value="GFO_IDH_MocA_C3"/>
    <property type="match status" value="1"/>
</dbReference>
<dbReference type="GO" id="GO:0102497">
    <property type="term" value="F:scyllo-inositol dehydrogenase (NADP+) activity"/>
    <property type="evidence" value="ECO:0007669"/>
    <property type="project" value="UniProtKB-EC"/>
</dbReference>
<accession>A0A6H0WKW4</accession>